<evidence type="ECO:0000256" key="7">
    <source>
        <dbReference type="ARBA" id="ARBA00022806"/>
    </source>
</evidence>
<evidence type="ECO:0000256" key="4">
    <source>
        <dbReference type="ARBA" id="ARBA00022490"/>
    </source>
</evidence>
<evidence type="ECO:0000259" key="11">
    <source>
        <dbReference type="SMART" id="SM00382"/>
    </source>
</evidence>
<dbReference type="Gene3D" id="3.40.50.300">
    <property type="entry name" value="P-loop containing nucleotide triphosphate hydrolases"/>
    <property type="match status" value="2"/>
</dbReference>
<evidence type="ECO:0000313" key="12">
    <source>
        <dbReference type="EMBL" id="KAK4883503.1"/>
    </source>
</evidence>
<evidence type="ECO:0000256" key="2">
    <source>
        <dbReference type="ARBA" id="ARBA00005601"/>
    </source>
</evidence>
<dbReference type="GO" id="GO:0032574">
    <property type="term" value="F:5'-3' RNA helicase activity"/>
    <property type="evidence" value="ECO:0007669"/>
    <property type="project" value="InterPro"/>
</dbReference>
<dbReference type="GO" id="GO:0031047">
    <property type="term" value="P:regulatory ncRNA-mediated gene silencing"/>
    <property type="evidence" value="ECO:0007669"/>
    <property type="project" value="UniProtKB-KW"/>
</dbReference>
<evidence type="ECO:0000256" key="6">
    <source>
        <dbReference type="ARBA" id="ARBA00022801"/>
    </source>
</evidence>
<dbReference type="InterPro" id="IPR041677">
    <property type="entry name" value="DNA2/NAM7_AAA_11"/>
</dbReference>
<dbReference type="Pfam" id="PF13086">
    <property type="entry name" value="AAA_11"/>
    <property type="match status" value="2"/>
</dbReference>
<keyword evidence="8" id="KW-0067">ATP-binding</keyword>
<comment type="subcellular location">
    <subcellularLocation>
        <location evidence="1">Cytoplasm</location>
    </subcellularLocation>
</comment>
<dbReference type="EMBL" id="JARPUR010000002">
    <property type="protein sequence ID" value="KAK4883503.1"/>
    <property type="molecule type" value="Genomic_DNA"/>
</dbReference>
<name>A0AAN7QLD7_9COLE</name>
<dbReference type="InterPro" id="IPR003593">
    <property type="entry name" value="AAA+_ATPase"/>
</dbReference>
<keyword evidence="6" id="KW-0378">Hydrolase</keyword>
<dbReference type="Pfam" id="PF21633">
    <property type="entry name" value="MOV-10_Ig-like"/>
    <property type="match status" value="1"/>
</dbReference>
<evidence type="ECO:0000313" key="13">
    <source>
        <dbReference type="Proteomes" id="UP001353858"/>
    </source>
</evidence>
<dbReference type="GO" id="GO:0005524">
    <property type="term" value="F:ATP binding"/>
    <property type="evidence" value="ECO:0007669"/>
    <property type="project" value="UniProtKB-KW"/>
</dbReference>
<gene>
    <name evidence="12" type="ORF">RN001_006822</name>
</gene>
<evidence type="ECO:0000256" key="1">
    <source>
        <dbReference type="ARBA" id="ARBA00004496"/>
    </source>
</evidence>
<dbReference type="CDD" id="cd18808">
    <property type="entry name" value="SF1_C_Upf1"/>
    <property type="match status" value="1"/>
</dbReference>
<keyword evidence="9" id="KW-0943">RNA-mediated gene silencing</keyword>
<dbReference type="PANTHER" id="PTHR45418">
    <property type="entry name" value="CANCER/TESTIS ANTIGEN 55"/>
    <property type="match status" value="1"/>
</dbReference>
<dbReference type="Pfam" id="PF13087">
    <property type="entry name" value="AAA_12"/>
    <property type="match status" value="1"/>
</dbReference>
<organism evidence="12 13">
    <name type="scientific">Aquatica leii</name>
    <dbReference type="NCBI Taxonomy" id="1421715"/>
    <lineage>
        <taxon>Eukaryota</taxon>
        <taxon>Metazoa</taxon>
        <taxon>Ecdysozoa</taxon>
        <taxon>Arthropoda</taxon>
        <taxon>Hexapoda</taxon>
        <taxon>Insecta</taxon>
        <taxon>Pterygota</taxon>
        <taxon>Neoptera</taxon>
        <taxon>Endopterygota</taxon>
        <taxon>Coleoptera</taxon>
        <taxon>Polyphaga</taxon>
        <taxon>Elateriformia</taxon>
        <taxon>Elateroidea</taxon>
        <taxon>Lampyridae</taxon>
        <taxon>Luciolinae</taxon>
        <taxon>Aquatica</taxon>
    </lineage>
</organism>
<accession>A0AAN7QLD7</accession>
<dbReference type="InterPro" id="IPR049077">
    <property type="entry name" value="MOV-10_Ig-like"/>
</dbReference>
<dbReference type="InterPro" id="IPR047187">
    <property type="entry name" value="SF1_C_Upf1"/>
</dbReference>
<dbReference type="Pfam" id="PF21634">
    <property type="entry name" value="MOV-10_beta-barrel"/>
    <property type="match status" value="1"/>
</dbReference>
<evidence type="ECO:0000256" key="9">
    <source>
        <dbReference type="ARBA" id="ARBA00023158"/>
    </source>
</evidence>
<comment type="caution">
    <text evidence="12">The sequence shown here is derived from an EMBL/GenBank/DDBJ whole genome shotgun (WGS) entry which is preliminary data.</text>
</comment>
<dbReference type="CDD" id="cd18038">
    <property type="entry name" value="DEXXQc_Helz-like"/>
    <property type="match status" value="1"/>
</dbReference>
<evidence type="ECO:0000256" key="3">
    <source>
        <dbReference type="ARBA" id="ARBA00012552"/>
    </source>
</evidence>
<reference evidence="13" key="1">
    <citation type="submission" date="2023-01" db="EMBL/GenBank/DDBJ databases">
        <title>Key to firefly adult light organ development and bioluminescence: homeobox transcription factors regulate luciferase expression and transportation to peroxisome.</title>
        <authorList>
            <person name="Fu X."/>
        </authorList>
    </citation>
    <scope>NUCLEOTIDE SEQUENCE [LARGE SCALE GENOMIC DNA]</scope>
</reference>
<comment type="similarity">
    <text evidence="2">Belongs to the DNA2/NAM7 helicase family. SDE3 subfamily.</text>
</comment>
<keyword evidence="5" id="KW-0547">Nucleotide-binding</keyword>
<evidence type="ECO:0000256" key="8">
    <source>
        <dbReference type="ARBA" id="ARBA00022840"/>
    </source>
</evidence>
<keyword evidence="7" id="KW-0347">Helicase</keyword>
<dbReference type="GO" id="GO:0016787">
    <property type="term" value="F:hydrolase activity"/>
    <property type="evidence" value="ECO:0007669"/>
    <property type="project" value="UniProtKB-KW"/>
</dbReference>
<keyword evidence="13" id="KW-1185">Reference proteome</keyword>
<proteinExistence type="inferred from homology"/>
<evidence type="ECO:0000256" key="5">
    <source>
        <dbReference type="ARBA" id="ARBA00022741"/>
    </source>
</evidence>
<evidence type="ECO:0000256" key="10">
    <source>
        <dbReference type="ARBA" id="ARBA00047984"/>
    </source>
</evidence>
<comment type="catalytic activity">
    <reaction evidence="10">
        <text>ATP + H2O = ADP + phosphate + H(+)</text>
        <dbReference type="Rhea" id="RHEA:13065"/>
        <dbReference type="ChEBI" id="CHEBI:15377"/>
        <dbReference type="ChEBI" id="CHEBI:15378"/>
        <dbReference type="ChEBI" id="CHEBI:30616"/>
        <dbReference type="ChEBI" id="CHEBI:43474"/>
        <dbReference type="ChEBI" id="CHEBI:456216"/>
        <dbReference type="EC" id="3.6.4.13"/>
    </reaction>
</comment>
<dbReference type="InterPro" id="IPR041679">
    <property type="entry name" value="DNA2/NAM7-like_C"/>
</dbReference>
<dbReference type="EC" id="3.6.4.13" evidence="3"/>
<dbReference type="GO" id="GO:0003723">
    <property type="term" value="F:RNA binding"/>
    <property type="evidence" value="ECO:0007669"/>
    <property type="project" value="InterPro"/>
</dbReference>
<dbReference type="GO" id="GO:0005737">
    <property type="term" value="C:cytoplasm"/>
    <property type="evidence" value="ECO:0007669"/>
    <property type="project" value="UniProtKB-SubCell"/>
</dbReference>
<dbReference type="SUPFAM" id="SSF52540">
    <property type="entry name" value="P-loop containing nucleoside triphosphate hydrolases"/>
    <property type="match status" value="1"/>
</dbReference>
<dbReference type="PANTHER" id="PTHR45418:SF1">
    <property type="entry name" value="CANCER_TESTIS ANTIGEN 55"/>
    <property type="match status" value="1"/>
</dbReference>
<dbReference type="Proteomes" id="UP001353858">
    <property type="component" value="Unassembled WGS sequence"/>
</dbReference>
<protein>
    <recommendedName>
        <fullName evidence="3">RNA helicase</fullName>
        <ecNumber evidence="3">3.6.4.13</ecNumber>
    </recommendedName>
</protein>
<dbReference type="InterPro" id="IPR027417">
    <property type="entry name" value="P-loop_NTPase"/>
</dbReference>
<dbReference type="InterPro" id="IPR049080">
    <property type="entry name" value="MOV-10-like_beta-barrel"/>
</dbReference>
<sequence length="868" mass="99344">MSTDEDKCDLCNATLYPGHERSLLHRFNFSLFEWKNYRRALVKNRHGVEVAVKLCDVINGYNLRHIHHANIGCYETKLTIIEANLQLNVVSYLFTVTNNQTNAVTMVAAKLLHPYPCFKLVDFEGSFGQGVALELLPRASYSFKVTFQLEAVSVGTYSMPVAIDLKADRNDFTIAREMLITIADEDFTFSNQSPVKSPFTSAIWKDVTNWYQATVNVFSNYLYPLPKKYWKLIKMGLDTYETITSEEIIRLQELRSLIEPGYVTKDNYNDFFHIALWCDEMGAELMLQRYNMEQVTMKLLPNNILELDVPGLAEKRPSLVNGDIVNIRLHNDHTAYKGVIRTVNNLNIWIAGVDSELLEIISPDTELDVSFQLGRLPLERMHAGVDQCVSKGLLSYFFPDESLGSRRMTVDRIPNYEFINTNVCNNTEQRIAVENIVQTKSCVAPYIVFGPPGTGKTITIVEAILQIIRRRDNAVILVCAPANAACDMLAIKLIEHGLKQSELIRVHSTTRDWKKHSNYIEDTYINPDGRDLMRYRVVVTTLILSGRYVNKGFNPNVLFIDEAAQALEPEACVAISLIKPGIQLILAGDPKQLGPQCDSAVAERLGLNVSLLERLMKLPLYTQNNSNFITTLKLNFRSHPVVLQLPNELFYDGQLRAMSHIARNDVIATVFIYDKIFPRRRKGKVFGQPVEFCAVYFNVKEVEMVLKYVKALINLSETKVVPMDIGVVTPYIRQVYRIKEVLTQNGFGEIEVGTTEVFQGREKRIIIISTVRAQHNLLLYDRKYKLGFVKNEKRFNVALTRAMSKLIIIGCPNVLRFDKNWLKYIEFCEQRYGYFGAKQDSRSDAVKQEVLDRLSNIKRDRQYVRNYN</sequence>
<dbReference type="AlphaFoldDB" id="A0AAN7QLD7"/>
<feature type="domain" description="AAA+ ATPase" evidence="11">
    <location>
        <begin position="442"/>
        <end position="598"/>
    </location>
</feature>
<dbReference type="SMART" id="SM00382">
    <property type="entry name" value="AAA"/>
    <property type="match status" value="1"/>
</dbReference>
<dbReference type="InterPro" id="IPR026122">
    <property type="entry name" value="MOV-10/SDE3_DEXXQ/H-box"/>
</dbReference>
<keyword evidence="4" id="KW-0963">Cytoplasm</keyword>